<evidence type="ECO:0000256" key="5">
    <source>
        <dbReference type="ARBA" id="ARBA00022763"/>
    </source>
</evidence>
<feature type="domain" description="Helicase ATP-binding" evidence="16">
    <location>
        <begin position="7"/>
        <end position="307"/>
    </location>
</feature>
<evidence type="ECO:0000259" key="16">
    <source>
        <dbReference type="PROSITE" id="PS51193"/>
    </source>
</evidence>
<name>A0ABP1PYM4_9HEXA</name>
<evidence type="ECO:0000256" key="15">
    <source>
        <dbReference type="SAM" id="MobiDB-lite"/>
    </source>
</evidence>
<dbReference type="Pfam" id="PF23109">
    <property type="entry name" value="ARCH_RTEL1"/>
    <property type="match status" value="1"/>
</dbReference>
<evidence type="ECO:0000256" key="7">
    <source>
        <dbReference type="ARBA" id="ARBA00022806"/>
    </source>
</evidence>
<keyword evidence="3" id="KW-0479">Metal-binding</keyword>
<evidence type="ECO:0000313" key="18">
    <source>
        <dbReference type="Proteomes" id="UP001642540"/>
    </source>
</evidence>
<protein>
    <recommendedName>
        <fullName evidence="16">Helicase ATP-binding domain-containing protein</fullName>
    </recommendedName>
</protein>
<evidence type="ECO:0000256" key="11">
    <source>
        <dbReference type="ARBA" id="ARBA00023125"/>
    </source>
</evidence>
<feature type="compositionally biased region" description="Low complexity" evidence="15">
    <location>
        <begin position="831"/>
        <end position="868"/>
    </location>
</feature>
<dbReference type="Pfam" id="PF06733">
    <property type="entry name" value="DEAD_2"/>
    <property type="match status" value="1"/>
</dbReference>
<accession>A0ABP1PYM4</accession>
<dbReference type="Proteomes" id="UP001642540">
    <property type="component" value="Unassembled WGS sequence"/>
</dbReference>
<organism evidence="17 18">
    <name type="scientific">Orchesella dallaii</name>
    <dbReference type="NCBI Taxonomy" id="48710"/>
    <lineage>
        <taxon>Eukaryota</taxon>
        <taxon>Metazoa</taxon>
        <taxon>Ecdysozoa</taxon>
        <taxon>Arthropoda</taxon>
        <taxon>Hexapoda</taxon>
        <taxon>Collembola</taxon>
        <taxon>Entomobryomorpha</taxon>
        <taxon>Entomobryoidea</taxon>
        <taxon>Orchesellidae</taxon>
        <taxon>Orchesellinae</taxon>
        <taxon>Orchesella</taxon>
    </lineage>
</organism>
<keyword evidence="7" id="KW-0347">Helicase</keyword>
<keyword evidence="14" id="KW-0539">Nucleus</keyword>
<dbReference type="InterPro" id="IPR006555">
    <property type="entry name" value="ATP-dep_Helicase_C"/>
</dbReference>
<dbReference type="PROSITE" id="PS51193">
    <property type="entry name" value="HELICASE_ATP_BIND_2"/>
    <property type="match status" value="1"/>
</dbReference>
<evidence type="ECO:0000256" key="2">
    <source>
        <dbReference type="ARBA" id="ARBA00022485"/>
    </source>
</evidence>
<dbReference type="InterPro" id="IPR010614">
    <property type="entry name" value="RAD3-like_helicase_DEAD"/>
</dbReference>
<dbReference type="PANTHER" id="PTHR11472:SF34">
    <property type="entry name" value="REGULATOR OF TELOMERE ELONGATION HELICASE 1"/>
    <property type="match status" value="1"/>
</dbReference>
<feature type="compositionally biased region" description="Polar residues" evidence="15">
    <location>
        <begin position="733"/>
        <end position="748"/>
    </location>
</feature>
<dbReference type="PANTHER" id="PTHR11472">
    <property type="entry name" value="DNA REPAIR DEAD HELICASE RAD3/XP-D SUBFAMILY MEMBER"/>
    <property type="match status" value="1"/>
</dbReference>
<evidence type="ECO:0000256" key="3">
    <source>
        <dbReference type="ARBA" id="ARBA00022723"/>
    </source>
</evidence>
<keyword evidence="9" id="KW-0408">Iron</keyword>
<evidence type="ECO:0000256" key="6">
    <source>
        <dbReference type="ARBA" id="ARBA00022801"/>
    </source>
</evidence>
<evidence type="ECO:0000313" key="17">
    <source>
        <dbReference type="EMBL" id="CAL8080464.1"/>
    </source>
</evidence>
<keyword evidence="18" id="KW-1185">Reference proteome</keyword>
<dbReference type="InterPro" id="IPR014013">
    <property type="entry name" value="Helic_SF1/SF2_ATP-bd_DinG/Rad3"/>
</dbReference>
<evidence type="ECO:0000256" key="8">
    <source>
        <dbReference type="ARBA" id="ARBA00022840"/>
    </source>
</evidence>
<keyword evidence="12" id="KW-0234">DNA repair</keyword>
<dbReference type="Pfam" id="PF13307">
    <property type="entry name" value="Helicase_C_2"/>
    <property type="match status" value="1"/>
</dbReference>
<dbReference type="SMART" id="SM00491">
    <property type="entry name" value="HELICc2"/>
    <property type="match status" value="1"/>
</dbReference>
<keyword evidence="2" id="KW-0004">4Fe-4S</keyword>
<evidence type="ECO:0000256" key="10">
    <source>
        <dbReference type="ARBA" id="ARBA00023014"/>
    </source>
</evidence>
<dbReference type="SMART" id="SM00488">
    <property type="entry name" value="DEXDc2"/>
    <property type="match status" value="1"/>
</dbReference>
<evidence type="ECO:0000256" key="12">
    <source>
        <dbReference type="ARBA" id="ARBA00023204"/>
    </source>
</evidence>
<evidence type="ECO:0000256" key="4">
    <source>
        <dbReference type="ARBA" id="ARBA00022741"/>
    </source>
</evidence>
<keyword evidence="6" id="KW-0378">Hydrolase</keyword>
<dbReference type="InterPro" id="IPR027417">
    <property type="entry name" value="P-loop_NTPase"/>
</dbReference>
<keyword evidence="10" id="KW-0411">Iron-sulfur</keyword>
<comment type="subcellular location">
    <subcellularLocation>
        <location evidence="1">Nucleus</location>
    </subcellularLocation>
</comment>
<keyword evidence="8" id="KW-0067">ATP-binding</keyword>
<proteinExistence type="predicted"/>
<keyword evidence="13" id="KW-0413">Isomerase</keyword>
<dbReference type="InterPro" id="IPR013020">
    <property type="entry name" value="Rad3/Chl1-like"/>
</dbReference>
<dbReference type="SUPFAM" id="SSF52540">
    <property type="entry name" value="P-loop containing nucleoside triphosphate hydrolases"/>
    <property type="match status" value="1"/>
</dbReference>
<comment type="caution">
    <text evidence="17">The sequence shown here is derived from an EMBL/GenBank/DDBJ whole genome shotgun (WGS) entry which is preliminary data.</text>
</comment>
<evidence type="ECO:0000256" key="14">
    <source>
        <dbReference type="ARBA" id="ARBA00023242"/>
    </source>
</evidence>
<keyword evidence="11" id="KW-0238">DNA-binding</keyword>
<sequence>MTIVSLEGLEIRFPYDPYEIQKNLMSCVIKCIKNREHGLLESPTGTGKTASLLCASLAWQTNEKDMTRRSLQGASNPGFNARGQEDANTLQFMTMSRIPKIIYATRTHSQISQAVRELKRTSYNRVKTVILGSRDILCIHDEVSRLPESSTKIMACHMKVLARTCAYYNNVQKNREQLAIGDQPAMDIEELVGKGKSGRFCPFFMSKELVADADLIFMPYNYLLDPKLRASHGVDLKGCIIILDEAHNITKVCEDSSSFDLKSSTIAQCMREITRSMNDFNDMTEELKKSSTKDLTLGEIVQLKAAIMELEKNLDEAPFCLDIPESGKTVEGQDVLRCFFAAGFTIDQFGRFIRVLDGVSSLLASNCTEATGCDKFSGVLRVLSTRLLSGHPAIFLSSYAVKVELEVARGNNEPSTLLTSFKKPKGKIFHFWCLNPAVGLDLLMSNTPRCVMLASGTLSPIEFLENELQMHFPVKIQNPHIITDKQLYAAVLKVGPGDVKLSSAFNNRSKPEYIRSLGNVVKEACAIVPQGVLVFFPSYSAMDQAVNYWKENGIWDTIAAQKSVYVEPRGKRALEDLITSYYDDTTKGHGSCLMAVCRGKVSEGLDFTDGKCRAVIITGLPYAPFLNEQVKSKIKYLDSKANQSQGVKGHAWYNIDAVRALNQAVGRIIRHQKDFGAILLCDDRCDYRDVNQNLSSWVSTRVVKPAFPDMLNQLTGFFKTYYQLDLPNHSYGSYSKQSNGSTSSQRNGYGSKAPAGFQFNSPSQATKFSIEEELAKLNDVPEVKFAELYDVGEDETLSQSLRRKSSEPTSALANLQATTAPILSFNAKPTPKSSSSPFALSSSSSSSSSSSKHKNNVQNSSNSSIITNPKKKIKLISENRAPSYSRIAPDPRRGIFASGTTHHHIPPSSQKVVERKPLFKPLFSSQSSSEAPAPSPEPKSFDGTKEYSGWIRTTLDANKHRKIMQAFMDYKKDDNKDVLKLIDFGKEVFPQTTNYISYLNGLRLVTSTPHQAIINDVISALQMEDTDS</sequence>
<evidence type="ECO:0000256" key="13">
    <source>
        <dbReference type="ARBA" id="ARBA00023235"/>
    </source>
</evidence>
<gene>
    <name evidence="17" type="ORF">ODALV1_LOCUS4653</name>
</gene>
<evidence type="ECO:0000256" key="9">
    <source>
        <dbReference type="ARBA" id="ARBA00023004"/>
    </source>
</evidence>
<dbReference type="InterPro" id="IPR045028">
    <property type="entry name" value="DinG/Rad3-like"/>
</dbReference>
<dbReference type="Gene3D" id="3.40.50.300">
    <property type="entry name" value="P-loop containing nucleotide triphosphate hydrolases"/>
    <property type="match status" value="2"/>
</dbReference>
<evidence type="ECO:0000256" key="1">
    <source>
        <dbReference type="ARBA" id="ARBA00004123"/>
    </source>
</evidence>
<dbReference type="NCBIfam" id="TIGR00604">
    <property type="entry name" value="rad3"/>
    <property type="match status" value="1"/>
</dbReference>
<dbReference type="EMBL" id="CAXLJM020000014">
    <property type="protein sequence ID" value="CAL8080464.1"/>
    <property type="molecule type" value="Genomic_DNA"/>
</dbReference>
<reference evidence="17 18" key="1">
    <citation type="submission" date="2024-08" db="EMBL/GenBank/DDBJ databases">
        <authorList>
            <person name="Cucini C."/>
            <person name="Frati F."/>
        </authorList>
    </citation>
    <scope>NUCLEOTIDE SEQUENCE [LARGE SCALE GENOMIC DNA]</scope>
</reference>
<feature type="region of interest" description="Disordered" evidence="15">
    <location>
        <begin position="733"/>
        <end position="756"/>
    </location>
</feature>
<dbReference type="CDD" id="cd17970">
    <property type="entry name" value="DEAHc_FancJ"/>
    <property type="match status" value="1"/>
</dbReference>
<dbReference type="CDD" id="cd18788">
    <property type="entry name" value="SF2_C_XPD"/>
    <property type="match status" value="1"/>
</dbReference>
<dbReference type="InterPro" id="IPR057498">
    <property type="entry name" value="Rtel1_ARCH"/>
</dbReference>
<feature type="region of interest" description="Disordered" evidence="15">
    <location>
        <begin position="825"/>
        <end position="945"/>
    </location>
</feature>
<keyword evidence="4" id="KW-0547">Nucleotide-binding</keyword>
<dbReference type="InterPro" id="IPR006554">
    <property type="entry name" value="Helicase-like_DEXD_c2"/>
</dbReference>
<keyword evidence="5" id="KW-0227">DNA damage</keyword>